<dbReference type="Pfam" id="PF13676">
    <property type="entry name" value="TIR_2"/>
    <property type="match status" value="1"/>
</dbReference>
<evidence type="ECO:0008006" key="6">
    <source>
        <dbReference type="Google" id="ProtNLM"/>
    </source>
</evidence>
<name>A0ABP6T8P0_9ACTN</name>
<evidence type="ECO:0000259" key="2">
    <source>
        <dbReference type="Pfam" id="PF00931"/>
    </source>
</evidence>
<evidence type="ECO:0000256" key="1">
    <source>
        <dbReference type="SAM" id="MobiDB-lite"/>
    </source>
</evidence>
<dbReference type="Pfam" id="PF00931">
    <property type="entry name" value="NB-ARC"/>
    <property type="match status" value="1"/>
</dbReference>
<dbReference type="NCBIfam" id="NF040586">
    <property type="entry name" value="FxSxx_TPR"/>
    <property type="match status" value="1"/>
</dbReference>
<dbReference type="EMBL" id="BAAAYN010000053">
    <property type="protein sequence ID" value="GAA3396129.1"/>
    <property type="molecule type" value="Genomic_DNA"/>
</dbReference>
<feature type="domain" description="NB-ARC" evidence="2">
    <location>
        <begin position="226"/>
        <end position="366"/>
    </location>
</feature>
<dbReference type="InterPro" id="IPR002182">
    <property type="entry name" value="NB-ARC"/>
</dbReference>
<evidence type="ECO:0000313" key="5">
    <source>
        <dbReference type="Proteomes" id="UP001501676"/>
    </source>
</evidence>
<dbReference type="PANTHER" id="PTHR35205">
    <property type="entry name" value="NB-ARC AND TPR DOMAIN PROTEIN"/>
    <property type="match status" value="1"/>
</dbReference>
<dbReference type="SUPFAM" id="SSF48452">
    <property type="entry name" value="TPR-like"/>
    <property type="match status" value="1"/>
</dbReference>
<evidence type="ECO:0000259" key="3">
    <source>
        <dbReference type="Pfam" id="PF13676"/>
    </source>
</evidence>
<keyword evidence="5" id="KW-1185">Reference proteome</keyword>
<evidence type="ECO:0000313" key="4">
    <source>
        <dbReference type="EMBL" id="GAA3396129.1"/>
    </source>
</evidence>
<dbReference type="InterPro" id="IPR027417">
    <property type="entry name" value="P-loop_NTPase"/>
</dbReference>
<dbReference type="Gene3D" id="1.25.40.10">
    <property type="entry name" value="Tetratricopeptide repeat domain"/>
    <property type="match status" value="1"/>
</dbReference>
<dbReference type="Gene3D" id="3.40.50.300">
    <property type="entry name" value="P-loop containing nucleotide triphosphate hydrolases"/>
    <property type="match status" value="1"/>
</dbReference>
<dbReference type="Proteomes" id="UP001501676">
    <property type="component" value="Unassembled WGS sequence"/>
</dbReference>
<feature type="domain" description="TIR" evidence="3">
    <location>
        <begin position="33"/>
        <end position="137"/>
    </location>
</feature>
<dbReference type="Pfam" id="PF13374">
    <property type="entry name" value="TPR_10"/>
    <property type="match status" value="1"/>
</dbReference>
<comment type="caution">
    <text evidence="4">The sequence shown here is derived from an EMBL/GenBank/DDBJ whole genome shotgun (WGS) entry which is preliminary data.</text>
</comment>
<proteinExistence type="predicted"/>
<organism evidence="4 5">
    <name type="scientific">Cryptosporangium minutisporangium</name>
    <dbReference type="NCBI Taxonomy" id="113569"/>
    <lineage>
        <taxon>Bacteria</taxon>
        <taxon>Bacillati</taxon>
        <taxon>Actinomycetota</taxon>
        <taxon>Actinomycetes</taxon>
        <taxon>Cryptosporangiales</taxon>
        <taxon>Cryptosporangiaceae</taxon>
        <taxon>Cryptosporangium</taxon>
    </lineage>
</organism>
<dbReference type="PANTHER" id="PTHR35205:SF1">
    <property type="entry name" value="ZU5 DOMAIN-CONTAINING PROTEIN"/>
    <property type="match status" value="1"/>
</dbReference>
<dbReference type="InterPro" id="IPR000157">
    <property type="entry name" value="TIR_dom"/>
</dbReference>
<gene>
    <name evidence="4" type="ORF">GCM10020369_71700</name>
</gene>
<dbReference type="SUPFAM" id="SSF52540">
    <property type="entry name" value="P-loop containing nucleoside triphosphate hydrolases"/>
    <property type="match status" value="1"/>
</dbReference>
<dbReference type="InterPro" id="IPR011990">
    <property type="entry name" value="TPR-like_helical_dom_sf"/>
</dbReference>
<protein>
    <recommendedName>
        <fullName evidence="6">Tetratricopeptide repeat protein</fullName>
    </recommendedName>
</protein>
<feature type="region of interest" description="Disordered" evidence="1">
    <location>
        <begin position="482"/>
        <end position="510"/>
    </location>
</feature>
<accession>A0ABP6T8P0</accession>
<sequence length="798" mass="85828">MAGYIQTSELHSMWPLVPHLIEVRGVSSARRRFVITHVGRDRPWAEWIAARLADAGEPDSIEIRLVSWRWDTGIPLVTAVQDALFGAAEEPGADRIVLVFSSALLEGYEYADEQRPDLPLLSRVVPVRVEPVDLPEPWSGVSGPTLFDAPPVETADRLVKAVLGVGAAAAAADRLARTVAREQGGPAVVAPRPRLPGHRPDIWNVPAPDDIFVGRDEELIALRTALLADGRVAVEGRFGMGGVGKTRLALEYAHRFGSEYDLVWWIPADRPVLIGDQFAALAVRLGLVGPETDTGTAATVARTYLRRHSNWLVVCDNAESAEALAPWLPGGEGHTIVTSRTSGWASVATPLEVKLLSRAESIQLLRRRHSGLTVVEAGRLAAVLGDLPLAVGLAVGFLAETGTHAGDYLTELAQHVADVLDEQRAVNYPHALAGAIATATSWLATRDPVALAVARVCAFLAPRPIPVGLLGLADPVLTDHGDHRSDAAVPPGWTGADASMHPRMQRRTGAGPELHPLAALEGISDGSAVLQRSIGRLQRLGLVQVERVSRFGVRVGDPLNGSNGVVSLHRLVAAILRDQLGADRRDAVRAHVDALVAAADPGDPTDPRRWPSWTILLPHLYAAEPAHTANPGLRTTAVSAAHVLLARGDVRSARDLADQLHRRWLDRLGPDHEDTLRAARCLAQTLRTLGRFDAAQELDADLLRRHRETLGEDHSESLAAATALADDAYALGDVGLARALDEEILARRQRVFGESHPSAIDSALRLARDLAALGDAKRAAELRSWVERTEADRHRPAG</sequence>
<dbReference type="Pfam" id="PF13424">
    <property type="entry name" value="TPR_12"/>
    <property type="match status" value="1"/>
</dbReference>
<reference evidence="5" key="1">
    <citation type="journal article" date="2019" name="Int. J. Syst. Evol. Microbiol.">
        <title>The Global Catalogue of Microorganisms (GCM) 10K type strain sequencing project: providing services to taxonomists for standard genome sequencing and annotation.</title>
        <authorList>
            <consortium name="The Broad Institute Genomics Platform"/>
            <consortium name="The Broad Institute Genome Sequencing Center for Infectious Disease"/>
            <person name="Wu L."/>
            <person name="Ma J."/>
        </authorList>
    </citation>
    <scope>NUCLEOTIDE SEQUENCE [LARGE SCALE GENOMIC DNA]</scope>
    <source>
        <strain evidence="5">JCM 9458</strain>
    </source>
</reference>